<keyword evidence="3" id="KW-1185">Reference proteome</keyword>
<evidence type="ECO:0000313" key="3">
    <source>
        <dbReference type="Proteomes" id="UP000026962"/>
    </source>
</evidence>
<reference evidence="2" key="1">
    <citation type="submission" date="2015-04" db="UniProtKB">
        <authorList>
            <consortium name="EnsemblPlants"/>
        </authorList>
    </citation>
    <scope>IDENTIFICATION</scope>
</reference>
<feature type="compositionally biased region" description="Basic and acidic residues" evidence="1">
    <location>
        <begin position="46"/>
        <end position="66"/>
    </location>
</feature>
<dbReference type="Proteomes" id="UP000026962">
    <property type="component" value="Chromosome 10"/>
</dbReference>
<reference evidence="2" key="2">
    <citation type="submission" date="2018-05" db="EMBL/GenBank/DDBJ databases">
        <title>OpunRS2 (Oryza punctata Reference Sequence Version 2).</title>
        <authorList>
            <person name="Zhang J."/>
            <person name="Kudrna D."/>
            <person name="Lee S."/>
            <person name="Talag J."/>
            <person name="Welchert J."/>
            <person name="Wing R.A."/>
        </authorList>
    </citation>
    <scope>NUCLEOTIDE SEQUENCE [LARGE SCALE GENOMIC DNA]</scope>
</reference>
<dbReference type="EnsemblPlants" id="OPUNC10G05880.1">
    <property type="protein sequence ID" value="OPUNC10G05880.1"/>
    <property type="gene ID" value="OPUNC10G05880"/>
</dbReference>
<dbReference type="AlphaFoldDB" id="A0A0E0M6Q9"/>
<feature type="region of interest" description="Disordered" evidence="1">
    <location>
        <begin position="43"/>
        <end position="66"/>
    </location>
</feature>
<accession>A0A0E0M6Q9</accession>
<proteinExistence type="predicted"/>
<evidence type="ECO:0000313" key="2">
    <source>
        <dbReference type="EnsemblPlants" id="OPUNC10G05880.1"/>
    </source>
</evidence>
<dbReference type="STRING" id="4537.A0A0E0M6Q9"/>
<evidence type="ECO:0000256" key="1">
    <source>
        <dbReference type="SAM" id="MobiDB-lite"/>
    </source>
</evidence>
<dbReference type="HOGENOM" id="CLU_2835607_0_0_1"/>
<name>A0A0E0M6Q9_ORYPU</name>
<protein>
    <submittedName>
        <fullName evidence="2">Uncharacterized protein</fullName>
    </submittedName>
</protein>
<dbReference type="Gramene" id="OPUNC10G05880.1">
    <property type="protein sequence ID" value="OPUNC10G05880.1"/>
    <property type="gene ID" value="OPUNC10G05880"/>
</dbReference>
<organism evidence="2">
    <name type="scientific">Oryza punctata</name>
    <name type="common">Red rice</name>
    <dbReference type="NCBI Taxonomy" id="4537"/>
    <lineage>
        <taxon>Eukaryota</taxon>
        <taxon>Viridiplantae</taxon>
        <taxon>Streptophyta</taxon>
        <taxon>Embryophyta</taxon>
        <taxon>Tracheophyta</taxon>
        <taxon>Spermatophyta</taxon>
        <taxon>Magnoliopsida</taxon>
        <taxon>Liliopsida</taxon>
        <taxon>Poales</taxon>
        <taxon>Poaceae</taxon>
        <taxon>BOP clade</taxon>
        <taxon>Oryzoideae</taxon>
        <taxon>Oryzeae</taxon>
        <taxon>Oryzinae</taxon>
        <taxon>Oryza</taxon>
    </lineage>
</organism>
<sequence length="66" mass="7694">MWLNTTIKGIDKYIQYAKQEKGLQTQWSNKRLTTWPLCPMQVPQQDDSHLHTEAAKDAISDPTKKH</sequence>